<dbReference type="InterPro" id="IPR003661">
    <property type="entry name" value="HisK_dim/P_dom"/>
</dbReference>
<evidence type="ECO:0000259" key="4">
    <source>
        <dbReference type="PROSITE" id="PS50109"/>
    </source>
</evidence>
<evidence type="ECO:0000256" key="1">
    <source>
        <dbReference type="ARBA" id="ARBA00000085"/>
    </source>
</evidence>
<dbReference type="PROSITE" id="PS50112">
    <property type="entry name" value="PAS"/>
    <property type="match status" value="1"/>
</dbReference>
<name>A0A4Q7MQB4_9BURK</name>
<comment type="caution">
    <text evidence="7">The sequence shown here is derived from an EMBL/GenBank/DDBJ whole genome shotgun (WGS) entry which is preliminary data.</text>
</comment>
<dbReference type="EMBL" id="SGWZ01000002">
    <property type="protein sequence ID" value="RZS70460.1"/>
    <property type="molecule type" value="Genomic_DNA"/>
</dbReference>
<dbReference type="PROSITE" id="PS50109">
    <property type="entry name" value="HIS_KIN"/>
    <property type="match status" value="1"/>
</dbReference>
<dbReference type="Gene3D" id="3.30.450.20">
    <property type="entry name" value="PAS domain"/>
    <property type="match status" value="1"/>
</dbReference>
<gene>
    <name evidence="7" type="ORF">EV679_1867</name>
</gene>
<dbReference type="GO" id="GO:0000155">
    <property type="term" value="F:phosphorelay sensor kinase activity"/>
    <property type="evidence" value="ECO:0007669"/>
    <property type="project" value="InterPro"/>
</dbReference>
<dbReference type="PROSITE" id="PS50113">
    <property type="entry name" value="PAC"/>
    <property type="match status" value="1"/>
</dbReference>
<feature type="domain" description="PAC" evidence="6">
    <location>
        <begin position="341"/>
        <end position="394"/>
    </location>
</feature>
<dbReference type="NCBIfam" id="TIGR00229">
    <property type="entry name" value="sensory_box"/>
    <property type="match status" value="1"/>
</dbReference>
<dbReference type="InterPro" id="IPR000014">
    <property type="entry name" value="PAS"/>
</dbReference>
<keyword evidence="7" id="KW-0808">Transferase</keyword>
<dbReference type="RefSeq" id="WP_130487022.1">
    <property type="nucleotide sequence ID" value="NZ_CBCSEB010000001.1"/>
</dbReference>
<dbReference type="SUPFAM" id="SSF55874">
    <property type="entry name" value="ATPase domain of HSP90 chaperone/DNA topoisomerase II/histidine kinase"/>
    <property type="match status" value="1"/>
</dbReference>
<evidence type="ECO:0000259" key="6">
    <source>
        <dbReference type="PROSITE" id="PS50113"/>
    </source>
</evidence>
<reference evidence="7 8" key="1">
    <citation type="submission" date="2019-02" db="EMBL/GenBank/DDBJ databases">
        <title>Genomic Encyclopedia of Type Strains, Phase IV (KMG-IV): sequencing the most valuable type-strain genomes for metagenomic binning, comparative biology and taxonomic classification.</title>
        <authorList>
            <person name="Goeker M."/>
        </authorList>
    </citation>
    <scope>NUCLEOTIDE SEQUENCE [LARGE SCALE GENOMIC DNA]</scope>
    <source>
        <strain evidence="7 8">DSM 16618</strain>
    </source>
</reference>
<dbReference type="Proteomes" id="UP000292039">
    <property type="component" value="Unassembled WGS sequence"/>
</dbReference>
<feature type="domain" description="Histidine kinase" evidence="4">
    <location>
        <begin position="414"/>
        <end position="635"/>
    </location>
</feature>
<evidence type="ECO:0000259" key="5">
    <source>
        <dbReference type="PROSITE" id="PS50112"/>
    </source>
</evidence>
<dbReference type="AlphaFoldDB" id="A0A4Q7MQB4"/>
<dbReference type="InterPro" id="IPR003594">
    <property type="entry name" value="HATPase_dom"/>
</dbReference>
<keyword evidence="3" id="KW-0597">Phosphoprotein</keyword>
<dbReference type="InterPro" id="IPR000700">
    <property type="entry name" value="PAS-assoc_C"/>
</dbReference>
<dbReference type="InterPro" id="IPR035965">
    <property type="entry name" value="PAS-like_dom_sf"/>
</dbReference>
<comment type="catalytic activity">
    <reaction evidence="1">
        <text>ATP + protein L-histidine = ADP + protein N-phospho-L-histidine.</text>
        <dbReference type="EC" id="2.7.13.3"/>
    </reaction>
</comment>
<evidence type="ECO:0000256" key="2">
    <source>
        <dbReference type="ARBA" id="ARBA00012438"/>
    </source>
</evidence>
<dbReference type="EC" id="2.7.13.3" evidence="2"/>
<dbReference type="SUPFAM" id="SSF55785">
    <property type="entry name" value="PYP-like sensor domain (PAS domain)"/>
    <property type="match status" value="1"/>
</dbReference>
<dbReference type="SMART" id="SM00091">
    <property type="entry name" value="PAS"/>
    <property type="match status" value="1"/>
</dbReference>
<keyword evidence="7" id="KW-0418">Kinase</keyword>
<accession>A0A4Q7MQB4</accession>
<protein>
    <recommendedName>
        <fullName evidence="2">histidine kinase</fullName>
        <ecNumber evidence="2">2.7.13.3</ecNumber>
    </recommendedName>
</protein>
<dbReference type="Pfam" id="PF02518">
    <property type="entry name" value="HATPase_c"/>
    <property type="match status" value="1"/>
</dbReference>
<dbReference type="InterPro" id="IPR004358">
    <property type="entry name" value="Sig_transdc_His_kin-like_C"/>
</dbReference>
<sequence>MASPANISSAVNLSSWLQLQRQAAPLAMKAELLARSLRQCGGIGRVFYLAWQTQSRTYLQIGDHHLPPGQGDPLAASDQTLHATMQHTPRLTLAALRELPCWLAGRLRRAGMEHGLALSLPLEAGTPGLLLVELDGTERSDWLAWMHDALLALIQEPATPQGPPLLATDPRPSLLLDGDAGLHAMNPALLALLGEAPLSGFARCLPVNYAHIVRACLAQGRAIEHQEASMGDRLLLWSFIPDRANGLVLARGRDATQERREAREAARSRRLYRLITENTTDLIARHDPEGAFLDASPASWTLLGYWPEELRGRNLRELLHPQDAGLPFDLGQAALVDDGYHTMTYRLRHRNGHYLWFETASRAIRDTYTGAVVETISVLRDITARVQAEANKRRLEDELAHTSRLITLGELASGIAHEINQPLAAVMNYAGACQNYLRGLGSNPQAANRVQQGLARISEHAAHASAVIRRLRAFLRKDQRRVQAMDVGDVVQEAIHLCAWEADQHQVIIDAIPTAGLPSVYADRVLLQQVLLNLLRNAIDANRERHPGQASRVVVDASACHQDGYLRVRVRDQGPGLDQEAQRKVFTPFYTSKQAGLGLGLSMSRNIVEGFGGELDIVENGPAGLTMECRLPLRQETPAQSK</sequence>
<dbReference type="InterPro" id="IPR001610">
    <property type="entry name" value="PAC"/>
</dbReference>
<proteinExistence type="predicted"/>
<dbReference type="CDD" id="cd00130">
    <property type="entry name" value="PAS"/>
    <property type="match status" value="1"/>
</dbReference>
<evidence type="ECO:0000313" key="7">
    <source>
        <dbReference type="EMBL" id="RZS70460.1"/>
    </source>
</evidence>
<dbReference type="InterPro" id="IPR013655">
    <property type="entry name" value="PAS_fold_3"/>
</dbReference>
<dbReference type="PRINTS" id="PR00344">
    <property type="entry name" value="BCTRLSENSOR"/>
</dbReference>
<dbReference type="InterPro" id="IPR036890">
    <property type="entry name" value="HATPase_C_sf"/>
</dbReference>
<feature type="domain" description="PAS" evidence="5">
    <location>
        <begin position="268"/>
        <end position="323"/>
    </location>
</feature>
<dbReference type="SMART" id="SM00388">
    <property type="entry name" value="HisKA"/>
    <property type="match status" value="1"/>
</dbReference>
<dbReference type="Pfam" id="PF00512">
    <property type="entry name" value="HisKA"/>
    <property type="match status" value="1"/>
</dbReference>
<dbReference type="SMART" id="SM00086">
    <property type="entry name" value="PAC"/>
    <property type="match status" value="1"/>
</dbReference>
<dbReference type="PANTHER" id="PTHR43065:SF42">
    <property type="entry name" value="TWO-COMPONENT SENSOR PPRA"/>
    <property type="match status" value="1"/>
</dbReference>
<dbReference type="SMART" id="SM00387">
    <property type="entry name" value="HATPase_c"/>
    <property type="match status" value="1"/>
</dbReference>
<dbReference type="Gene3D" id="3.30.565.10">
    <property type="entry name" value="Histidine kinase-like ATPase, C-terminal domain"/>
    <property type="match status" value="1"/>
</dbReference>
<evidence type="ECO:0000256" key="3">
    <source>
        <dbReference type="ARBA" id="ARBA00022553"/>
    </source>
</evidence>
<organism evidence="7 8">
    <name type="scientific">Kerstersia gyiorum</name>
    <dbReference type="NCBI Taxonomy" id="206506"/>
    <lineage>
        <taxon>Bacteria</taxon>
        <taxon>Pseudomonadati</taxon>
        <taxon>Pseudomonadota</taxon>
        <taxon>Betaproteobacteria</taxon>
        <taxon>Burkholderiales</taxon>
        <taxon>Alcaligenaceae</taxon>
        <taxon>Kerstersia</taxon>
    </lineage>
</organism>
<dbReference type="InterPro" id="IPR005467">
    <property type="entry name" value="His_kinase_dom"/>
</dbReference>
<dbReference type="SUPFAM" id="SSF47384">
    <property type="entry name" value="Homodimeric domain of signal transducing histidine kinase"/>
    <property type="match status" value="1"/>
</dbReference>
<dbReference type="Pfam" id="PF08447">
    <property type="entry name" value="PAS_3"/>
    <property type="match status" value="1"/>
</dbReference>
<dbReference type="Gene3D" id="1.10.287.130">
    <property type="match status" value="1"/>
</dbReference>
<dbReference type="PANTHER" id="PTHR43065">
    <property type="entry name" value="SENSOR HISTIDINE KINASE"/>
    <property type="match status" value="1"/>
</dbReference>
<dbReference type="CDD" id="cd00082">
    <property type="entry name" value="HisKA"/>
    <property type="match status" value="1"/>
</dbReference>
<evidence type="ECO:0000313" key="8">
    <source>
        <dbReference type="Proteomes" id="UP000292039"/>
    </source>
</evidence>
<dbReference type="InterPro" id="IPR036097">
    <property type="entry name" value="HisK_dim/P_sf"/>
</dbReference>